<evidence type="ECO:0000313" key="2">
    <source>
        <dbReference type="EMBL" id="RRT65002.1"/>
    </source>
</evidence>
<feature type="compositionally biased region" description="Basic and acidic residues" evidence="1">
    <location>
        <begin position="108"/>
        <end position="123"/>
    </location>
</feature>
<gene>
    <name evidence="2" type="ORF">B296_00031482</name>
</gene>
<dbReference type="AlphaFoldDB" id="A0A426ZLY7"/>
<sequence>MANPHQTLTRSGTKPSHAPAPIAPRFSKNTEDQARSCSHVMDPPLPDIKDSPEPAQRSHLRAFPNALPANPTIATPRPARSPHPWKASSSPRLQERRETKSGDCTSEAENKEAKRTRSKGFGERRKRRK</sequence>
<accession>A0A426ZLY7</accession>
<organism evidence="2 3">
    <name type="scientific">Ensete ventricosum</name>
    <name type="common">Abyssinian banana</name>
    <name type="synonym">Musa ensete</name>
    <dbReference type="NCBI Taxonomy" id="4639"/>
    <lineage>
        <taxon>Eukaryota</taxon>
        <taxon>Viridiplantae</taxon>
        <taxon>Streptophyta</taxon>
        <taxon>Embryophyta</taxon>
        <taxon>Tracheophyta</taxon>
        <taxon>Spermatophyta</taxon>
        <taxon>Magnoliopsida</taxon>
        <taxon>Liliopsida</taxon>
        <taxon>Zingiberales</taxon>
        <taxon>Musaceae</taxon>
        <taxon>Ensete</taxon>
    </lineage>
</organism>
<reference evidence="2 3" key="1">
    <citation type="journal article" date="2014" name="Agronomy (Basel)">
        <title>A Draft Genome Sequence for Ensete ventricosum, the Drought-Tolerant Tree Against Hunger.</title>
        <authorList>
            <person name="Harrison J."/>
            <person name="Moore K.A."/>
            <person name="Paszkiewicz K."/>
            <person name="Jones T."/>
            <person name="Grant M."/>
            <person name="Ambacheew D."/>
            <person name="Muzemil S."/>
            <person name="Studholme D.J."/>
        </authorList>
    </citation>
    <scope>NUCLEOTIDE SEQUENCE [LARGE SCALE GENOMIC DNA]</scope>
</reference>
<feature type="region of interest" description="Disordered" evidence="1">
    <location>
        <begin position="1"/>
        <end position="129"/>
    </location>
</feature>
<feature type="compositionally biased region" description="Polar residues" evidence="1">
    <location>
        <begin position="1"/>
        <end position="14"/>
    </location>
</feature>
<evidence type="ECO:0000256" key="1">
    <source>
        <dbReference type="SAM" id="MobiDB-lite"/>
    </source>
</evidence>
<comment type="caution">
    <text evidence="2">The sequence shown here is derived from an EMBL/GenBank/DDBJ whole genome shotgun (WGS) entry which is preliminary data.</text>
</comment>
<dbReference type="EMBL" id="AMZH03005975">
    <property type="protein sequence ID" value="RRT65002.1"/>
    <property type="molecule type" value="Genomic_DNA"/>
</dbReference>
<evidence type="ECO:0000313" key="3">
    <source>
        <dbReference type="Proteomes" id="UP000287651"/>
    </source>
</evidence>
<proteinExistence type="predicted"/>
<name>A0A426ZLY7_ENSVE</name>
<protein>
    <submittedName>
        <fullName evidence="2">Uncharacterized protein</fullName>
    </submittedName>
</protein>
<dbReference type="Proteomes" id="UP000287651">
    <property type="component" value="Unassembled WGS sequence"/>
</dbReference>